<reference evidence="1" key="1">
    <citation type="submission" date="2022-10" db="EMBL/GenBank/DDBJ databases">
        <title>Streptomyces beihaiensis sp. nov., a chitin degrading actinobacterium, isolated from shrimp pond soil.</title>
        <authorList>
            <person name="Xie J."/>
            <person name="Shen N."/>
        </authorList>
    </citation>
    <scope>NUCLEOTIDE SEQUENCE</scope>
    <source>
        <strain evidence="1">GXMU-J5</strain>
    </source>
</reference>
<dbReference type="Proteomes" id="UP001163064">
    <property type="component" value="Unassembled WGS sequence"/>
</dbReference>
<proteinExistence type="predicted"/>
<name>A0ABT3TVM9_9ACTN</name>
<dbReference type="InterPro" id="IPR011010">
    <property type="entry name" value="DNA_brk_join_enz"/>
</dbReference>
<organism evidence="1 2">
    <name type="scientific">Streptomyces beihaiensis</name>
    <dbReference type="NCBI Taxonomy" id="2984495"/>
    <lineage>
        <taxon>Bacteria</taxon>
        <taxon>Bacillati</taxon>
        <taxon>Actinomycetota</taxon>
        <taxon>Actinomycetes</taxon>
        <taxon>Kitasatosporales</taxon>
        <taxon>Streptomycetaceae</taxon>
        <taxon>Streptomyces</taxon>
    </lineage>
</organism>
<comment type="caution">
    <text evidence="1">The sequence shown here is derived from an EMBL/GenBank/DDBJ whole genome shotgun (WGS) entry which is preliminary data.</text>
</comment>
<protein>
    <submittedName>
        <fullName evidence="1">Uncharacterized protein</fullName>
    </submittedName>
</protein>
<accession>A0ABT3TVM9</accession>
<evidence type="ECO:0000313" key="1">
    <source>
        <dbReference type="EMBL" id="MCX3060541.1"/>
    </source>
</evidence>
<sequence length="757" mass="84707">MTAPAEVVDELVELLRNVLPEADSATLSAHVVNLRLRRPAAGELLGYLKDFSDALTSGHSGGPAARLRLLDALAADYPSVQRARCVRCGRVQTLRHRLDDGRACVTCYSRQHVETCVRCGDLREVAWRQADGGAVCPKCKRRDTSFWQQCCVCGKSAPVVSRRDGQPFCQNCWSAPLHTCTDCGRDRPVCSYTERGPLCKGCYHRERAAECGECGRVTANRRRDRTSGALVCERCWNPPVLTCVDCGQQRPCPRGLRTGEPRCGSCCSRRRPRRTCARCGKVQHIHSRLPLGDVCSPCHTKIRRNTAPCAQCTAVRPLIGTDAADRAICGPCAGDAREWNCRRCDRFDALFSDGLCPRCVAHDRVHRLLSGPDGHLRPQLTPLLELLDAESDPYQILLWLYRSDWGSLLGRLATDHEEITHGLLDTFPSHRKHVQYLRQVLVTAGVLPTRDEHLDSIPAWLDTLLAAQPPHIITLIRPYASWSVLRRARGLSMRRASTPSVRKYARSRILIAVRFLNWLDEQHLTLTTVTQAHVDAWLDAGTHTHHRLRDFLRWAHSRRLAPELHIPWLGSGRSEPGDILDDQERWQLLRRCLTDEDIPLHQRVAGALVLLYGQRPQRIVTLTRSHISTRGERTYLTLDRHPVLLPPPLAAIVQRLVAAEPFGRRPIIRDLAPVSELLFPGARPGACMDYGRLTHQLNTLGIRVIPARNSALCALADDLPAPVVADLLGVHINTAVRWGKLVKRDWTAYLAARTDSG</sequence>
<evidence type="ECO:0000313" key="2">
    <source>
        <dbReference type="Proteomes" id="UP001163064"/>
    </source>
</evidence>
<gene>
    <name evidence="1" type="ORF">OFY01_12365</name>
</gene>
<keyword evidence="2" id="KW-1185">Reference proteome</keyword>
<dbReference type="RefSeq" id="WP_266599196.1">
    <property type="nucleotide sequence ID" value="NZ_JAPHNL010000112.1"/>
</dbReference>
<dbReference type="SUPFAM" id="SSF56349">
    <property type="entry name" value="DNA breaking-rejoining enzymes"/>
    <property type="match status" value="1"/>
</dbReference>
<dbReference type="EMBL" id="JAPHNL010000112">
    <property type="protein sequence ID" value="MCX3060541.1"/>
    <property type="molecule type" value="Genomic_DNA"/>
</dbReference>